<dbReference type="Proteomes" id="UP000255515">
    <property type="component" value="Unassembled WGS sequence"/>
</dbReference>
<dbReference type="AlphaFoldDB" id="A0A376BZK7"/>
<name>A0A376BZK7_9FLAO</name>
<proteinExistence type="predicted"/>
<reference evidence="1 2" key="1">
    <citation type="submission" date="2018-06" db="EMBL/GenBank/DDBJ databases">
        <authorList>
            <consortium name="Pathogen Informatics"/>
            <person name="Doyle S."/>
        </authorList>
    </citation>
    <scope>NUCLEOTIDE SEQUENCE [LARGE SCALE GENOMIC DNA]</scope>
    <source>
        <strain evidence="1 2">NCTC11661</strain>
    </source>
</reference>
<dbReference type="RefSeq" id="WP_002686491.1">
    <property type="nucleotide sequence ID" value="NZ_UFTJ01000001.1"/>
</dbReference>
<gene>
    <name evidence="1" type="ORF">NCTC11661_00756</name>
</gene>
<accession>A0A376BZK7</accession>
<sequence length="817" mass="93067">MKKWLKKSLIALGVLAGVLLLLNIGFNIWLQRGLPHLIKKKTQYQVHYQSLSVDIFTGNISAHAINIKTLPNNNPKIPKIEGTVEQIEIGRLGLYDAIFNNEISSSRLNIVRPHLTVVLPPKSNEKKKKNTTIALDELQITEGHLTIFRHDHQKLLSAQKLSVAVEDIAMNPTTENKKIPIVFSKYHLSGEEIYFRPDDVYAFNAQKIRTENQQMSIENFTLKPLVSFDEFQKKFPKKRNLFDVSVQAIAFTDIVLTEDKIQLSDVQLKHPRLKMFTTSAAPEKKEQSFSYKVELKNVNFTHSELEIVKPNGQRNFYTPKLDLAVSNFRMNEDTAQGDLPFNYETFDIRAENTEYIAGNQNIRVKNLHITPHAFVLNGNTVSTLQGNKTGNQIQLNLQQLKGDVEDWKIKDNQLFATINAIHGKNFNGNLTAISETPKKVKAIKNAIGKLTIKETRLDNFHLTYSKNNQPLHVKNIHLKMNNFVMGGKINEKPKIELADYQLNTGTLTYQTQYYNIRYGQLSFNNKKFNIDDLSVLPRYSRAQFTRMISKEADLYTIKVKSVSGKGSWNFLNTTPSLEVQHLLVNGADANIFRSTIPPDDNSARPLYSQLLREMKFPLLIKNMDIKNAHLVYEEDTENSVGAGKIILAQLNGNIQNLHSGKAKTSSRLIPIRITAEFMNDSPLKAIWTMNTASLKDEFTIKGTLENLNAEKINHFITPYMKMKAEGQINRLSFDFKGDKTGIEGVQGIDFEDLKITVLNDAGEKRGFLTGVANLFLRDNSKKIPNQIEINRVEREPHRSFFNLFWQGILSGLKKQLI</sequence>
<organism evidence="1 2">
    <name type="scientific">Bergeyella zoohelcum</name>
    <dbReference type="NCBI Taxonomy" id="1015"/>
    <lineage>
        <taxon>Bacteria</taxon>
        <taxon>Pseudomonadati</taxon>
        <taxon>Bacteroidota</taxon>
        <taxon>Flavobacteriia</taxon>
        <taxon>Flavobacteriales</taxon>
        <taxon>Weeksellaceae</taxon>
        <taxon>Bergeyella</taxon>
    </lineage>
</organism>
<dbReference type="EMBL" id="UFTJ01000001">
    <property type="protein sequence ID" value="SSZ47093.1"/>
    <property type="molecule type" value="Genomic_DNA"/>
</dbReference>
<protein>
    <submittedName>
        <fullName evidence="1">Domain of Uncharacterized Function (DUF748)</fullName>
    </submittedName>
</protein>
<evidence type="ECO:0000313" key="2">
    <source>
        <dbReference type="Proteomes" id="UP000255515"/>
    </source>
</evidence>
<evidence type="ECO:0000313" key="1">
    <source>
        <dbReference type="EMBL" id="SSZ47093.1"/>
    </source>
</evidence>